<keyword evidence="2" id="KW-1185">Reference proteome</keyword>
<dbReference type="PANTHER" id="PTHR47829:SF1">
    <property type="entry name" value="HAD FAMILY PHOSPHATASE"/>
    <property type="match status" value="1"/>
</dbReference>
<evidence type="ECO:0008006" key="3">
    <source>
        <dbReference type="Google" id="ProtNLM"/>
    </source>
</evidence>
<dbReference type="InterPro" id="IPR023198">
    <property type="entry name" value="PGP-like_dom2"/>
</dbReference>
<dbReference type="GO" id="GO:0016791">
    <property type="term" value="F:phosphatase activity"/>
    <property type="evidence" value="ECO:0007669"/>
    <property type="project" value="UniProtKB-ARBA"/>
</dbReference>
<accession>A0A9P7UN79</accession>
<sequence length="337" mass="37989">MTHRYVTPVAIVSTASGYYVSCRTGDLVHLPVPLPTFFSSQIARSVEIALISGLYCLYNCNLQVGTGRQRHIDMSNHTFKAVIFDIGGVVLRSPFIAIAEYERLHGIPENYLNCSIVARGPRGAWQKFERGEIDLFPFYEAFGRDLSDTANGNLWYKAYCERKGIKCPRLPEHLNVNGRDLFGAMMRVSRAYDPHMVEAIHRIRAAKKYRVIALTNNYARSTVPPSEQAFLGWEDGATPQDLRELFDDFCDSSTLGTRKPERKFYMIACERNNIQPHEAIFLDDIGIYPWLSMNLKAAKELGMDTIHVPIGGTLRAVQQLGIKLGMDLTGKEYGAKL</sequence>
<dbReference type="Pfam" id="PF00702">
    <property type="entry name" value="Hydrolase"/>
    <property type="match status" value="1"/>
</dbReference>
<dbReference type="SFLD" id="SFLDS00003">
    <property type="entry name" value="Haloacid_Dehalogenase"/>
    <property type="match status" value="1"/>
</dbReference>
<gene>
    <name evidence="1" type="ORF">E1B28_002555</name>
</gene>
<organism evidence="1 2">
    <name type="scientific">Marasmius oreades</name>
    <name type="common">fairy-ring Marasmius</name>
    <dbReference type="NCBI Taxonomy" id="181124"/>
    <lineage>
        <taxon>Eukaryota</taxon>
        <taxon>Fungi</taxon>
        <taxon>Dikarya</taxon>
        <taxon>Basidiomycota</taxon>
        <taxon>Agaricomycotina</taxon>
        <taxon>Agaricomycetes</taxon>
        <taxon>Agaricomycetidae</taxon>
        <taxon>Agaricales</taxon>
        <taxon>Marasmiineae</taxon>
        <taxon>Marasmiaceae</taxon>
        <taxon>Marasmius</taxon>
    </lineage>
</organism>
<dbReference type="AlphaFoldDB" id="A0A9P7UN79"/>
<dbReference type="GeneID" id="66071631"/>
<comment type="caution">
    <text evidence="1">The sequence shown here is derived from an EMBL/GenBank/DDBJ whole genome shotgun (WGS) entry which is preliminary data.</text>
</comment>
<dbReference type="CDD" id="cd02603">
    <property type="entry name" value="HAD_sEH-N_like"/>
    <property type="match status" value="1"/>
</dbReference>
<dbReference type="Proteomes" id="UP001049176">
    <property type="component" value="Chromosome 10"/>
</dbReference>
<reference evidence="1" key="1">
    <citation type="journal article" date="2021" name="Genome Biol. Evol.">
        <title>The assembled and annotated genome of the fairy-ring fungus Marasmius oreades.</title>
        <authorList>
            <person name="Hiltunen M."/>
            <person name="Ament-Velasquez S.L."/>
            <person name="Johannesson H."/>
        </authorList>
    </citation>
    <scope>NUCLEOTIDE SEQUENCE</scope>
    <source>
        <strain evidence="1">03SP1</strain>
    </source>
</reference>
<dbReference type="InterPro" id="IPR052898">
    <property type="entry name" value="ACAD10-like"/>
</dbReference>
<dbReference type="NCBIfam" id="TIGR01509">
    <property type="entry name" value="HAD-SF-IA-v3"/>
    <property type="match status" value="1"/>
</dbReference>
<dbReference type="Gene3D" id="1.10.150.240">
    <property type="entry name" value="Putative phosphatase, domain 2"/>
    <property type="match status" value="1"/>
</dbReference>
<dbReference type="Gene3D" id="3.40.50.1000">
    <property type="entry name" value="HAD superfamily/HAD-like"/>
    <property type="match status" value="1"/>
</dbReference>
<name>A0A9P7UN79_9AGAR</name>
<dbReference type="InterPro" id="IPR036412">
    <property type="entry name" value="HAD-like_sf"/>
</dbReference>
<dbReference type="OrthoDB" id="1694274at2759"/>
<dbReference type="InterPro" id="IPR023214">
    <property type="entry name" value="HAD_sf"/>
</dbReference>
<dbReference type="InterPro" id="IPR006439">
    <property type="entry name" value="HAD-SF_hydro_IA"/>
</dbReference>
<dbReference type="PANTHER" id="PTHR47829">
    <property type="entry name" value="HYDROLASE, PUTATIVE (AFU_ORTHOLOGUE AFUA_1G12880)-RELATED"/>
    <property type="match status" value="1"/>
</dbReference>
<dbReference type="SUPFAM" id="SSF56784">
    <property type="entry name" value="HAD-like"/>
    <property type="match status" value="1"/>
</dbReference>
<proteinExistence type="predicted"/>
<evidence type="ECO:0000313" key="1">
    <source>
        <dbReference type="EMBL" id="KAG7086611.1"/>
    </source>
</evidence>
<protein>
    <recommendedName>
        <fullName evidence="3">HAD-like protein</fullName>
    </recommendedName>
</protein>
<evidence type="ECO:0000313" key="2">
    <source>
        <dbReference type="Proteomes" id="UP001049176"/>
    </source>
</evidence>
<dbReference type="KEGG" id="more:E1B28_002555"/>
<dbReference type="EMBL" id="CM032190">
    <property type="protein sequence ID" value="KAG7086611.1"/>
    <property type="molecule type" value="Genomic_DNA"/>
</dbReference>
<dbReference type="SFLD" id="SFLDG01129">
    <property type="entry name" value="C1.5:_HAD__Beta-PGM__Phosphata"/>
    <property type="match status" value="1"/>
</dbReference>
<dbReference type="RefSeq" id="XP_043003082.1">
    <property type="nucleotide sequence ID" value="XM_043159481.1"/>
</dbReference>